<organism evidence="2 3">
    <name type="scientific">Cetraspora pellucida</name>
    <dbReference type="NCBI Taxonomy" id="1433469"/>
    <lineage>
        <taxon>Eukaryota</taxon>
        <taxon>Fungi</taxon>
        <taxon>Fungi incertae sedis</taxon>
        <taxon>Mucoromycota</taxon>
        <taxon>Glomeromycotina</taxon>
        <taxon>Glomeromycetes</taxon>
        <taxon>Diversisporales</taxon>
        <taxon>Gigasporaceae</taxon>
        <taxon>Cetraspora</taxon>
    </lineage>
</organism>
<reference evidence="2" key="1">
    <citation type="submission" date="2021-06" db="EMBL/GenBank/DDBJ databases">
        <authorList>
            <person name="Kallberg Y."/>
            <person name="Tangrot J."/>
            <person name="Rosling A."/>
        </authorList>
    </citation>
    <scope>NUCLEOTIDE SEQUENCE</scope>
    <source>
        <strain evidence="2">FL966</strain>
    </source>
</reference>
<feature type="region of interest" description="Disordered" evidence="1">
    <location>
        <begin position="159"/>
        <end position="225"/>
    </location>
</feature>
<feature type="compositionally biased region" description="Low complexity" evidence="1">
    <location>
        <begin position="159"/>
        <end position="168"/>
    </location>
</feature>
<name>A0A9N9CHB6_9GLOM</name>
<gene>
    <name evidence="2" type="ORF">CPELLU_LOCUS7025</name>
</gene>
<dbReference type="OrthoDB" id="2383223at2759"/>
<evidence type="ECO:0000256" key="1">
    <source>
        <dbReference type="SAM" id="MobiDB-lite"/>
    </source>
</evidence>
<dbReference type="Proteomes" id="UP000789759">
    <property type="component" value="Unassembled WGS sequence"/>
</dbReference>
<feature type="compositionally biased region" description="Basic residues" evidence="1">
    <location>
        <begin position="199"/>
        <end position="208"/>
    </location>
</feature>
<protein>
    <submittedName>
        <fullName evidence="2">19289_t:CDS:1</fullName>
    </submittedName>
</protein>
<accession>A0A9N9CHB6</accession>
<keyword evidence="3" id="KW-1185">Reference proteome</keyword>
<comment type="caution">
    <text evidence="2">The sequence shown here is derived from an EMBL/GenBank/DDBJ whole genome shotgun (WGS) entry which is preliminary data.</text>
</comment>
<proteinExistence type="predicted"/>
<evidence type="ECO:0000313" key="2">
    <source>
        <dbReference type="EMBL" id="CAG8601748.1"/>
    </source>
</evidence>
<evidence type="ECO:0000313" key="3">
    <source>
        <dbReference type="Proteomes" id="UP000789759"/>
    </source>
</evidence>
<dbReference type="AlphaFoldDB" id="A0A9N9CHB6"/>
<sequence length="225" mass="26899">MEKFDKANYFYFIPPEAEGKTYLFCSWNAQVNQKESQSSVEYMDIPELESSPIRTEWLESNNKSELLNKYYKNYVQPFKEKGTEKEFCASIEDPVRKQRIYPGYQFRSVIANQRTWNVKYPRERFPLDHKIYDQFLDSFSIGSITDFKPEDYGLVSTDVSTTKSTVSETTDHQLINGSERSHEKKKKKKHKHDSEHKEKKQKHKREKEHKKDKDGEHKKKKRKKV</sequence>
<dbReference type="EMBL" id="CAJVQA010004577">
    <property type="protein sequence ID" value="CAG8601748.1"/>
    <property type="molecule type" value="Genomic_DNA"/>
</dbReference>
<feature type="non-terminal residue" evidence="2">
    <location>
        <position position="1"/>
    </location>
</feature>